<feature type="region of interest" description="Disordered" evidence="1">
    <location>
        <begin position="880"/>
        <end position="908"/>
    </location>
</feature>
<feature type="compositionally biased region" description="Pro residues" evidence="1">
    <location>
        <begin position="1465"/>
        <end position="1474"/>
    </location>
</feature>
<evidence type="ECO:0000313" key="2">
    <source>
        <dbReference type="EMBL" id="CEM45413.1"/>
    </source>
</evidence>
<feature type="region of interest" description="Disordered" evidence="1">
    <location>
        <begin position="448"/>
        <end position="467"/>
    </location>
</feature>
<dbReference type="EMBL" id="CDMZ01003181">
    <property type="protein sequence ID" value="CEM45413.1"/>
    <property type="molecule type" value="Genomic_DNA"/>
</dbReference>
<protein>
    <submittedName>
        <fullName evidence="2">Uncharacterized protein</fullName>
    </submittedName>
</protein>
<feature type="compositionally biased region" description="Low complexity" evidence="1">
    <location>
        <begin position="1449"/>
        <end position="1464"/>
    </location>
</feature>
<feature type="compositionally biased region" description="Low complexity" evidence="1">
    <location>
        <begin position="102"/>
        <end position="113"/>
    </location>
</feature>
<reference evidence="2" key="1">
    <citation type="submission" date="2014-11" db="EMBL/GenBank/DDBJ databases">
        <authorList>
            <person name="Otto D Thomas"/>
            <person name="Naeem Raeece"/>
        </authorList>
    </citation>
    <scope>NUCLEOTIDE SEQUENCE</scope>
</reference>
<feature type="region of interest" description="Disordered" evidence="1">
    <location>
        <begin position="18"/>
        <end position="129"/>
    </location>
</feature>
<evidence type="ECO:0000256" key="1">
    <source>
        <dbReference type="SAM" id="MobiDB-lite"/>
    </source>
</evidence>
<feature type="region of interest" description="Disordered" evidence="1">
    <location>
        <begin position="339"/>
        <end position="367"/>
    </location>
</feature>
<feature type="compositionally biased region" description="Polar residues" evidence="1">
    <location>
        <begin position="682"/>
        <end position="697"/>
    </location>
</feature>
<feature type="compositionally biased region" description="Polar residues" evidence="1">
    <location>
        <begin position="1433"/>
        <end position="1446"/>
    </location>
</feature>
<gene>
    <name evidence="2" type="ORF">Cvel_7508</name>
</gene>
<proteinExistence type="predicted"/>
<feature type="region of interest" description="Disordered" evidence="1">
    <location>
        <begin position="1431"/>
        <end position="1486"/>
    </location>
</feature>
<name>A0A0G4HMN9_9ALVE</name>
<dbReference type="VEuPathDB" id="CryptoDB:Cvel_7508"/>
<dbReference type="PANTHER" id="PTHR48125:SF10">
    <property type="entry name" value="OS12G0136300 PROTEIN"/>
    <property type="match status" value="1"/>
</dbReference>
<organism evidence="2">
    <name type="scientific">Chromera velia CCMP2878</name>
    <dbReference type="NCBI Taxonomy" id="1169474"/>
    <lineage>
        <taxon>Eukaryota</taxon>
        <taxon>Sar</taxon>
        <taxon>Alveolata</taxon>
        <taxon>Colpodellida</taxon>
        <taxon>Chromeraceae</taxon>
        <taxon>Chromera</taxon>
    </lineage>
</organism>
<feature type="region of interest" description="Disordered" evidence="1">
    <location>
        <begin position="1316"/>
        <end position="1336"/>
    </location>
</feature>
<feature type="compositionally biased region" description="Low complexity" evidence="1">
    <location>
        <begin position="1242"/>
        <end position="1260"/>
    </location>
</feature>
<feature type="compositionally biased region" description="Low complexity" evidence="1">
    <location>
        <begin position="450"/>
        <end position="461"/>
    </location>
</feature>
<feature type="region of interest" description="Disordered" evidence="1">
    <location>
        <begin position="648"/>
        <end position="709"/>
    </location>
</feature>
<sequence>MFRSLVLCASQRSMPLNSSVQNVLRQASGPRNSPRSRTRPTRPAPQSTGLYGGTRGGTTPTRGRKIRSAGPSSRMGMDASPPASSSLSALKRELSSQRAHIQHLSSQLSNQQNGHGGHVVSHCDNSSAPSPAISSFCRQAMAAAAMGRRAFAPGSRSQPFTANVLPVNSPLSGTADSMGGMGSGMGASVPPHSGGAWGLGASQPASHRLPLHGVQQGFSPTTAGGVGGAVTPRMLTAQQLQKFTPMQIQQLQQMPPQHLSQLLSSHSPEEIQMLSPESLQALSTLSPQQLHVVRDMLSAEQLAALHPAQIAQLAQLSPEELSTLKRSLPVRVGPTPSQLVQQYAQQQQQQQGQPFGFSQASAATAQAGPGTGQFGLADPLSAAAGGAGLLQGAAPGGGALGAAPSAGHQQLQPQQGVGLAGGFLNAQRVAGETPLMASASGASHGVLSQAHAGAPHPGLHATTSGAHGGAQYPGGGALASPYGLSAAGGGAWNPQGGAHTFDGASDPTLLRLNEFLRNRAGGGGAGATGGLGGTGGQFGGEDTLKASEGIGLLNRSGYTPPSSVLQQGGGGLGASASRFLPPGVSGSAETSDVLEASLQSLVGISQLMAFSGACDSQTNRRKVLLEYLYPVALAEDRVAAFYKDLLAGRSRGTTPPPRPPGGATARADIPPPTAANEGLESAVSNGSALRGASPQSTHRTRVPPGVVANSEAGSGKTYKVYVDTVSRLDVCGEDDGIFCVARYPHESEERVPASRCTAVKDVELVLLGFKQFYKAPLRTAVSLPETDTQSLFLVDVRRIRGSGASKELQNSLTVGTARIDLKESSVFGSHRSWPVIDREGVQRGEITLVIERDKGGGAGRGPEFQNERTHQALLSLPTAATRSPIPGRQGPKPSILKTVSQNSDADSPATVSFAPGVKPAASALQKGGPKPDGVQIRIVSVENFLGEIGDVDDQDRVFVLCRFDSETSSKADANPNRRSSVVGLEPNGFSFRADMNSTVRMMAEDALAFQGGGFVLDVYLLRPGKRDKVLFGTVNVSWGDSKMSERKATWPVKGSGGGEKATAAAYEIEIPSRLEGIKVKIHSVDDLKDCSPGDQISLLCRGNNETLKDIRDEVRRTKTVSLQRTPGSSSLCFAEVKNPINITRLPPKRAPLEQKIVVEVLSQTEQSGGGGGDNIAPVRLLGSAAIHYDEPKIKDAKSKWNIIGKDRQVKGTVTVTVVPQPADAGFPVPVKKTPFTSPGVTARSEPSSASAAPIPSSSAATGGKGKKVLDIPSDLKGIKVKIYSAEGLKLQPTDESISFIVRYDHERMAELTNEPRRTKDVSLPGGPANSSWSGRVENTETSSLPLVLYCCLYFPFSSPLPQAAVQLAALPKRESDASSGQCIQIEVLRKPAGAGEQVKVLGTVHAAFSETEKISKKSKWTVSDKNGDAAGSLTITVEPNPSSSSLPVPRGASAPSPAPSTAAARPPPPRPAPPSSSSRGHKLSFDPAQTGFKMKLHGLSDLTGLDERDQVLVLCKYDHETLTSLKGLPRTTPEKTVDPAASGKAGAYDCLLRQAVKLESLPKPQADKPQSMLADVIKKNEKGDPSVVGTATMPIADPKMQEKISYCAYKETNGTGRLKRRKEAAESRGVLSVCQGIGL</sequence>
<dbReference type="PANTHER" id="PTHR48125">
    <property type="entry name" value="LP07818P1"/>
    <property type="match status" value="1"/>
</dbReference>
<feature type="region of interest" description="Disordered" evidence="1">
    <location>
        <begin position="1237"/>
        <end position="1266"/>
    </location>
</feature>
<accession>A0A0G4HMN9</accession>
<feature type="compositionally biased region" description="Low complexity" evidence="1">
    <location>
        <begin position="79"/>
        <end position="89"/>
    </location>
</feature>